<accession>A0A3B1BR07</accession>
<dbReference type="PANTHER" id="PTHR15160:SF1">
    <property type="entry name" value="VON HIPPEL-LINDAU DISEASE TUMOR SUPPRESSOR"/>
    <property type="match status" value="1"/>
</dbReference>
<dbReference type="InterPro" id="IPR003729">
    <property type="entry name" value="Bi_nuclease_dom"/>
</dbReference>
<dbReference type="PANTHER" id="PTHR15160">
    <property type="entry name" value="VON HIPPEL-LINDAU PROTEIN"/>
    <property type="match status" value="1"/>
</dbReference>
<proteinExistence type="predicted"/>
<dbReference type="Pfam" id="PF02577">
    <property type="entry name" value="BFN_dom"/>
    <property type="match status" value="1"/>
</dbReference>
<dbReference type="EMBL" id="UOGA01000175">
    <property type="protein sequence ID" value="VAX20379.1"/>
    <property type="molecule type" value="Genomic_DNA"/>
</dbReference>
<protein>
    <recommendedName>
        <fullName evidence="1">BFN domain-containing protein</fullName>
    </recommendedName>
</protein>
<sequence length="169" mass="18965">MSSNNDMIEMKVEGLVFDPLTNTPIIILKDKEGEKSLPIWVGYPEATAIALQMETVVTPRPMTHDLIKNLLIGINVDVSHICVNDLKDNTFYAIISINTDQGVIEIDSRPSDAIAVALRVEAPIFVTTKVLDNAKDFELNVSQEQIDQEDQFRKWIDNVKPSDFGKLDH</sequence>
<reference evidence="2" key="1">
    <citation type="submission" date="2018-06" db="EMBL/GenBank/DDBJ databases">
        <authorList>
            <person name="Zhirakovskaya E."/>
        </authorList>
    </citation>
    <scope>NUCLEOTIDE SEQUENCE</scope>
</reference>
<dbReference type="AlphaFoldDB" id="A0A3B1BR07"/>
<gene>
    <name evidence="2" type="ORF">MNBD_NITROSPINAE04-1480</name>
</gene>
<evidence type="ECO:0000313" key="2">
    <source>
        <dbReference type="EMBL" id="VAX20379.1"/>
    </source>
</evidence>
<organism evidence="2">
    <name type="scientific">hydrothermal vent metagenome</name>
    <dbReference type="NCBI Taxonomy" id="652676"/>
    <lineage>
        <taxon>unclassified sequences</taxon>
        <taxon>metagenomes</taxon>
        <taxon>ecological metagenomes</taxon>
    </lineage>
</organism>
<dbReference type="InterPro" id="IPR036104">
    <property type="entry name" value="BFN_sf"/>
</dbReference>
<evidence type="ECO:0000259" key="1">
    <source>
        <dbReference type="PROSITE" id="PS51658"/>
    </source>
</evidence>
<dbReference type="PROSITE" id="PS51658">
    <property type="entry name" value="BFN"/>
    <property type="match status" value="1"/>
</dbReference>
<name>A0A3B1BR07_9ZZZZ</name>
<dbReference type="Gene3D" id="3.10.690.10">
    <property type="entry name" value="Bifunctional nuclease domain"/>
    <property type="match status" value="1"/>
</dbReference>
<feature type="domain" description="BFN" evidence="1">
    <location>
        <begin position="7"/>
        <end position="138"/>
    </location>
</feature>
<dbReference type="SUPFAM" id="SSF103256">
    <property type="entry name" value="Hypothetical protein TM0160"/>
    <property type="match status" value="1"/>
</dbReference>
<dbReference type="GO" id="GO:0004518">
    <property type="term" value="F:nuclease activity"/>
    <property type="evidence" value="ECO:0007669"/>
    <property type="project" value="InterPro"/>
</dbReference>